<feature type="compositionally biased region" description="Basic and acidic residues" evidence="12">
    <location>
        <begin position="257"/>
        <end position="266"/>
    </location>
</feature>
<evidence type="ECO:0000256" key="1">
    <source>
        <dbReference type="ARBA" id="ARBA00001947"/>
    </source>
</evidence>
<feature type="region of interest" description="Disordered" evidence="12">
    <location>
        <begin position="357"/>
        <end position="429"/>
    </location>
</feature>
<keyword evidence="8" id="KW-0482">Metalloprotease</keyword>
<dbReference type="GO" id="GO:0005524">
    <property type="term" value="F:ATP binding"/>
    <property type="evidence" value="ECO:0007669"/>
    <property type="project" value="UniProtKB-UniRule"/>
</dbReference>
<keyword evidence="11" id="KW-0010">Activator</keyword>
<evidence type="ECO:0000256" key="10">
    <source>
        <dbReference type="PROSITE-ProRule" id="PRU01002"/>
    </source>
</evidence>
<evidence type="ECO:0000256" key="3">
    <source>
        <dbReference type="ARBA" id="ARBA00008122"/>
    </source>
</evidence>
<feature type="compositionally biased region" description="Polar residues" evidence="12">
    <location>
        <begin position="383"/>
        <end position="404"/>
    </location>
</feature>
<evidence type="ECO:0000259" key="14">
    <source>
        <dbReference type="PROSITE" id="PS51667"/>
    </source>
</evidence>
<dbReference type="SMART" id="SM00951">
    <property type="entry name" value="QLQ"/>
    <property type="match status" value="1"/>
</dbReference>
<evidence type="ECO:0000256" key="4">
    <source>
        <dbReference type="ARBA" id="ARBA00022670"/>
    </source>
</evidence>
<feature type="domain" description="QLQ" evidence="13">
    <location>
        <begin position="67"/>
        <end position="102"/>
    </location>
</feature>
<dbReference type="PROSITE" id="PS51667">
    <property type="entry name" value="WRC"/>
    <property type="match status" value="2"/>
</dbReference>
<feature type="compositionally biased region" description="Polar residues" evidence="12">
    <location>
        <begin position="413"/>
        <end position="425"/>
    </location>
</feature>
<dbReference type="InterPro" id="IPR001915">
    <property type="entry name" value="Peptidase_M48"/>
</dbReference>
<evidence type="ECO:0000256" key="6">
    <source>
        <dbReference type="ARBA" id="ARBA00022801"/>
    </source>
</evidence>
<evidence type="ECO:0000256" key="9">
    <source>
        <dbReference type="ARBA" id="ARBA00023242"/>
    </source>
</evidence>
<keyword evidence="5" id="KW-0479">Metal-binding</keyword>
<dbReference type="InterPro" id="IPR014978">
    <property type="entry name" value="Gln-Leu-Gln_QLQ"/>
</dbReference>
<dbReference type="GO" id="GO:0006508">
    <property type="term" value="P:proteolysis"/>
    <property type="evidence" value="ECO:0007669"/>
    <property type="project" value="UniProtKB-KW"/>
</dbReference>
<feature type="region of interest" description="Disordered" evidence="12">
    <location>
        <begin position="257"/>
        <end position="282"/>
    </location>
</feature>
<dbReference type="Pfam" id="PF08880">
    <property type="entry name" value="QLQ"/>
    <property type="match status" value="1"/>
</dbReference>
<sequence>MAARAVQCPTLPGECGAQERGATVEKEEKAEEEEGSPSIKLGLGVDGKVSEKEKKGGVIVLTRGKCEFTKAQLRELRSQGVIYEHIARGSPVPLHLVMPIWKSVASSFDSAQGSIYEHYPSFVGVSPQGFDYSNMMDPEPGRCRRTDGKKWRCSKNVIPDQKYCEQHMHRGRHCSRKPVESPQITLPDENVSDNSNKESENSNKLSAPVSVPCMNQPSCNSSPSKVVTATTAIEDGCKVDSKRKIISTPATTVTATKHDKENDCKRSKNLPNASDKGEEKLSIGDNNITQRSSKSGTAVFSAPVSVPCMKQSSCNSSPSKVVTAATAMEDGCKVHSKRKIISPPATTISTTIITATKHDKKNDCKRSKNLPNASDKGEEKLSTGDNNITQRSSKSGTAVGNRPSSGVDISPKSVLQVTGSNSSSVDKNEIELEPGRCRRTDGKKWRCSRAVIPDQKYCARHMNRGARKPVEVSQPVVDSSTSRLKKANKVVCAAATAVTTNLSISIPSQELSTHDESRTMVGAARRLQYPRGFLQGTRRFYHSNPNNLPLPRTLTSLVQVSTNSLTTIRASRDWRAVLFTVAAGSCLLFMFGVRIERVPYSNRFHFTLSNRLTNKLGSYKFGKLLANEHEFEHTDSVTVHSSDPCAIRVQSIARKLLEGMHKGLMLQNQPVIVAPKSQVNHHHKLWCKRKSHQYHLEAAAKSGESEGLVAANQKGQNCKRKLLWKPSAKHLEGKAWQVYVTDSYSGTALCLLNGKVVIGTRLLEDLKSDDEVAAVIAHEIAHTVARHLGE</sequence>
<comment type="subcellular location">
    <subcellularLocation>
        <location evidence="2 11">Nucleus</location>
    </subcellularLocation>
</comment>
<dbReference type="Gramene" id="OMO78612">
    <property type="protein sequence ID" value="OMO78612"/>
    <property type="gene ID" value="CCACVL1_14259"/>
</dbReference>
<feature type="compositionally biased region" description="Basic and acidic residues" evidence="12">
    <location>
        <begin position="357"/>
        <end position="366"/>
    </location>
</feature>
<comment type="caution">
    <text evidence="10">Lacks conserved residue(s) required for the propagation of feature annotation.</text>
</comment>
<evidence type="ECO:0000256" key="7">
    <source>
        <dbReference type="ARBA" id="ARBA00022833"/>
    </source>
</evidence>
<dbReference type="AlphaFoldDB" id="A0A1R3I7P8"/>
<dbReference type="InterPro" id="IPR014977">
    <property type="entry name" value="WRC_dom"/>
</dbReference>
<keyword evidence="6" id="KW-0378">Hydrolase</keyword>
<protein>
    <recommendedName>
        <fullName evidence="11">Growth-regulating factor</fullName>
    </recommendedName>
</protein>
<dbReference type="PROSITE" id="PS51666">
    <property type="entry name" value="QLQ"/>
    <property type="match status" value="1"/>
</dbReference>
<comment type="cofactor">
    <cofactor evidence="1">
        <name>Zn(2+)</name>
        <dbReference type="ChEBI" id="CHEBI:29105"/>
    </cofactor>
</comment>
<comment type="function">
    <text evidence="11">Transcription activator.</text>
</comment>
<name>A0A1R3I7P8_COCAP</name>
<comment type="domain">
    <text evidence="11">The QLQ domain and WRC domain may be involved in protein-protein interaction and DNA-binding, respectively.</text>
</comment>
<dbReference type="Pfam" id="PF01435">
    <property type="entry name" value="Peptidase_M48"/>
    <property type="match status" value="1"/>
</dbReference>
<dbReference type="Gene3D" id="3.30.2010.10">
    <property type="entry name" value="Metalloproteases ('zincins'), catalytic domain"/>
    <property type="match status" value="1"/>
</dbReference>
<keyword evidence="11" id="KW-0804">Transcription</keyword>
<evidence type="ECO:0000256" key="11">
    <source>
        <dbReference type="RuleBase" id="RU367127"/>
    </source>
</evidence>
<feature type="domain" description="WRC" evidence="14">
    <location>
        <begin position="431"/>
        <end position="475"/>
    </location>
</feature>
<dbReference type="EMBL" id="AWWV01010538">
    <property type="protein sequence ID" value="OMO78612.1"/>
    <property type="molecule type" value="Genomic_DNA"/>
</dbReference>
<dbReference type="PANTHER" id="PTHR31602">
    <property type="entry name" value="GROWTH-REGULATING FACTOR 5"/>
    <property type="match status" value="1"/>
</dbReference>
<feature type="domain" description="WRC" evidence="14">
    <location>
        <begin position="137"/>
        <end position="181"/>
    </location>
</feature>
<evidence type="ECO:0000256" key="2">
    <source>
        <dbReference type="ARBA" id="ARBA00004123"/>
    </source>
</evidence>
<organism evidence="15 16">
    <name type="scientific">Corchorus capsularis</name>
    <name type="common">Jute</name>
    <dbReference type="NCBI Taxonomy" id="210143"/>
    <lineage>
        <taxon>Eukaryota</taxon>
        <taxon>Viridiplantae</taxon>
        <taxon>Streptophyta</taxon>
        <taxon>Embryophyta</taxon>
        <taxon>Tracheophyta</taxon>
        <taxon>Spermatophyta</taxon>
        <taxon>Magnoliopsida</taxon>
        <taxon>eudicotyledons</taxon>
        <taxon>Gunneridae</taxon>
        <taxon>Pentapetalae</taxon>
        <taxon>rosids</taxon>
        <taxon>malvids</taxon>
        <taxon>Malvales</taxon>
        <taxon>Malvaceae</taxon>
        <taxon>Grewioideae</taxon>
        <taxon>Apeibeae</taxon>
        <taxon>Corchorus</taxon>
    </lineage>
</organism>
<dbReference type="Proteomes" id="UP000188268">
    <property type="component" value="Unassembled WGS sequence"/>
</dbReference>
<dbReference type="InterPro" id="IPR031137">
    <property type="entry name" value="GRF"/>
</dbReference>
<gene>
    <name evidence="15" type="ORF">CCACVL1_14259</name>
</gene>
<dbReference type="GO" id="GO:0005634">
    <property type="term" value="C:nucleus"/>
    <property type="evidence" value="ECO:0007669"/>
    <property type="project" value="UniProtKB-SubCell"/>
</dbReference>
<dbReference type="OrthoDB" id="1103109at2759"/>
<evidence type="ECO:0000313" key="16">
    <source>
        <dbReference type="Proteomes" id="UP000188268"/>
    </source>
</evidence>
<evidence type="ECO:0000259" key="13">
    <source>
        <dbReference type="PROSITE" id="PS51666"/>
    </source>
</evidence>
<evidence type="ECO:0000256" key="5">
    <source>
        <dbReference type="ARBA" id="ARBA00022723"/>
    </source>
</evidence>
<feature type="non-terminal residue" evidence="15">
    <location>
        <position position="790"/>
    </location>
</feature>
<dbReference type="PANTHER" id="PTHR31602:SF103">
    <property type="entry name" value="GROWTH-REGULATING FACTOR"/>
    <property type="match status" value="1"/>
</dbReference>
<dbReference type="GO" id="GO:0046872">
    <property type="term" value="F:metal ion binding"/>
    <property type="evidence" value="ECO:0007669"/>
    <property type="project" value="UniProtKB-KW"/>
</dbReference>
<feature type="region of interest" description="Disordered" evidence="12">
    <location>
        <begin position="167"/>
        <end position="209"/>
    </location>
</feature>
<comment type="caution">
    <text evidence="15">The sequence shown here is derived from an EMBL/GenBank/DDBJ whole genome shotgun (WGS) entry which is preliminary data.</text>
</comment>
<proteinExistence type="inferred from homology"/>
<evidence type="ECO:0000313" key="15">
    <source>
        <dbReference type="EMBL" id="OMO78612.1"/>
    </source>
</evidence>
<accession>A0A1R3I7P8</accession>
<dbReference type="Pfam" id="PF08879">
    <property type="entry name" value="WRC"/>
    <property type="match status" value="2"/>
</dbReference>
<keyword evidence="7" id="KW-0862">Zinc</keyword>
<dbReference type="GO" id="GO:0006355">
    <property type="term" value="P:regulation of DNA-templated transcription"/>
    <property type="evidence" value="ECO:0007669"/>
    <property type="project" value="InterPro"/>
</dbReference>
<dbReference type="GO" id="GO:0099402">
    <property type="term" value="P:plant organ development"/>
    <property type="evidence" value="ECO:0007669"/>
    <property type="project" value="UniProtKB-ARBA"/>
</dbReference>
<evidence type="ECO:0000256" key="8">
    <source>
        <dbReference type="ARBA" id="ARBA00023049"/>
    </source>
</evidence>
<keyword evidence="16" id="KW-1185">Reference proteome</keyword>
<reference evidence="15 16" key="1">
    <citation type="submission" date="2013-09" db="EMBL/GenBank/DDBJ databases">
        <title>Corchorus capsularis genome sequencing.</title>
        <authorList>
            <person name="Alam M."/>
            <person name="Haque M.S."/>
            <person name="Islam M.S."/>
            <person name="Emdad E.M."/>
            <person name="Islam M.M."/>
            <person name="Ahmed B."/>
            <person name="Halim A."/>
            <person name="Hossen Q.M.M."/>
            <person name="Hossain M.Z."/>
            <person name="Ahmed R."/>
            <person name="Khan M.M."/>
            <person name="Islam R."/>
            <person name="Rashid M.M."/>
            <person name="Khan S.A."/>
            <person name="Rahman M.S."/>
            <person name="Alam M."/>
        </authorList>
    </citation>
    <scope>NUCLEOTIDE SEQUENCE [LARGE SCALE GENOMIC DNA]</scope>
    <source>
        <strain evidence="16">cv. CVL-1</strain>
        <tissue evidence="15">Whole seedling</tissue>
    </source>
</reference>
<keyword evidence="11" id="KW-0805">Transcription regulation</keyword>
<keyword evidence="4" id="KW-0645">Protease</keyword>
<keyword evidence="9 11" id="KW-0539">Nucleus</keyword>
<feature type="region of interest" description="Disordered" evidence="12">
    <location>
        <begin position="16"/>
        <end position="41"/>
    </location>
</feature>
<evidence type="ECO:0000256" key="12">
    <source>
        <dbReference type="SAM" id="MobiDB-lite"/>
    </source>
</evidence>
<dbReference type="GO" id="GO:0004222">
    <property type="term" value="F:metalloendopeptidase activity"/>
    <property type="evidence" value="ECO:0007669"/>
    <property type="project" value="InterPro"/>
</dbReference>
<comment type="similarity">
    <text evidence="3 11">Belongs to the GRF family.</text>
</comment>
<dbReference type="GO" id="GO:0006351">
    <property type="term" value="P:DNA-templated transcription"/>
    <property type="evidence" value="ECO:0007669"/>
    <property type="project" value="UniProtKB-UniRule"/>
</dbReference>